<keyword evidence="4" id="KW-1185">Reference proteome</keyword>
<accession>A0A3P3WAK0</accession>
<feature type="chain" id="PRO_5017940215" evidence="2">
    <location>
        <begin position="22"/>
        <end position="323"/>
    </location>
</feature>
<dbReference type="OrthoDB" id="1421312at2"/>
<evidence type="ECO:0000256" key="1">
    <source>
        <dbReference type="SAM" id="MobiDB-lite"/>
    </source>
</evidence>
<comment type="caution">
    <text evidence="3">The sequence shown here is derived from an EMBL/GenBank/DDBJ whole genome shotgun (WGS) entry which is preliminary data.</text>
</comment>
<dbReference type="InterPro" id="IPR025737">
    <property type="entry name" value="FApF"/>
</dbReference>
<evidence type="ECO:0000313" key="4">
    <source>
        <dbReference type="Proteomes" id="UP000271937"/>
    </source>
</evidence>
<reference evidence="3 4" key="1">
    <citation type="submission" date="2018-11" db="EMBL/GenBank/DDBJ databases">
        <title>Flavobacterium sp. nov., YIM 102600 draft genome.</title>
        <authorList>
            <person name="Li G."/>
            <person name="Jiang Y."/>
        </authorList>
    </citation>
    <scope>NUCLEOTIDE SEQUENCE [LARGE SCALE GENOMIC DNA]</scope>
    <source>
        <strain evidence="3 4">YIM 102600</strain>
    </source>
</reference>
<dbReference type="Proteomes" id="UP000271937">
    <property type="component" value="Unassembled WGS sequence"/>
</dbReference>
<keyword evidence="2" id="KW-0732">Signal</keyword>
<proteinExistence type="predicted"/>
<organism evidence="3 4">
    <name type="scientific">Flavobacterium macacae</name>
    <dbReference type="NCBI Taxonomy" id="2488993"/>
    <lineage>
        <taxon>Bacteria</taxon>
        <taxon>Pseudomonadati</taxon>
        <taxon>Bacteroidota</taxon>
        <taxon>Flavobacteriia</taxon>
        <taxon>Flavobacteriales</taxon>
        <taxon>Flavobacteriaceae</taxon>
        <taxon>Flavobacterium</taxon>
    </lineage>
</organism>
<gene>
    <name evidence="3" type="ORF">EG849_08625</name>
</gene>
<dbReference type="AlphaFoldDB" id="A0A3P3WAK0"/>
<feature type="signal peptide" evidence="2">
    <location>
        <begin position="1"/>
        <end position="21"/>
    </location>
</feature>
<name>A0A3P3WAK0_9FLAO</name>
<evidence type="ECO:0000256" key="2">
    <source>
        <dbReference type="SAM" id="SignalP"/>
    </source>
</evidence>
<protein>
    <submittedName>
        <fullName evidence="3">Transporter</fullName>
    </submittedName>
</protein>
<sequence length="323" mass="36466">MFKLKSLSLLFFAFSTSAIYAQFTDDINSNRPGESMSGFSVGKTVFQMEAGIYGITEDHNLLETDSKGFGFDLALRYGAFLEQLEFIAIIQYQADQYNTPLGSENRSAVKKMTLGAKYLIYDPFKNYEEKVNIYSWKANHRFKWRQFIPAVGVYAGANVNFSNNPYTFETDPKISPKLMVITQNHFGSRYVFVMNIIADKVTSDYPSYGGIATMTYGINPKWSAFLEGQVYQSDYYSDGIARGGAAYLLMPNLQLDASISKNIKDTPSIFYGGIGVSWRFDGSYKDILINIPGKDDSKDKKKDKKKKDDKKRIDEVGGEQPTE</sequence>
<feature type="region of interest" description="Disordered" evidence="1">
    <location>
        <begin position="291"/>
        <end position="323"/>
    </location>
</feature>
<dbReference type="RefSeq" id="WP_125012682.1">
    <property type="nucleotide sequence ID" value="NZ_RQVR01000008.1"/>
</dbReference>
<dbReference type="Pfam" id="PF13557">
    <property type="entry name" value="Phenol_MetA_deg"/>
    <property type="match status" value="1"/>
</dbReference>
<dbReference type="EMBL" id="RQVR01000008">
    <property type="protein sequence ID" value="RRJ91448.1"/>
    <property type="molecule type" value="Genomic_DNA"/>
</dbReference>
<evidence type="ECO:0000313" key="3">
    <source>
        <dbReference type="EMBL" id="RRJ91448.1"/>
    </source>
</evidence>